<evidence type="ECO:0000313" key="2">
    <source>
        <dbReference type="EMBL" id="TDX33277.1"/>
    </source>
</evidence>
<reference evidence="2 3" key="1">
    <citation type="submission" date="2019-03" db="EMBL/GenBank/DDBJ databases">
        <title>Genomic Encyclopedia of Type Strains, Phase IV (KMG-IV): sequencing the most valuable type-strain genomes for metagenomic binning, comparative biology and taxonomic classification.</title>
        <authorList>
            <person name="Goeker M."/>
        </authorList>
    </citation>
    <scope>NUCLEOTIDE SEQUENCE [LARGE SCALE GENOMIC DNA]</scope>
    <source>
        <strain evidence="2 3">JA181</strain>
    </source>
</reference>
<gene>
    <name evidence="2" type="ORF">EV657_102154</name>
</gene>
<dbReference type="AlphaFoldDB" id="A0A4R8G8H3"/>
<feature type="compositionally biased region" description="Basic and acidic residues" evidence="1">
    <location>
        <begin position="62"/>
        <end position="72"/>
    </location>
</feature>
<dbReference type="Proteomes" id="UP000295484">
    <property type="component" value="Unassembled WGS sequence"/>
</dbReference>
<dbReference type="Gene3D" id="2.10.70.10">
    <property type="entry name" value="Complement Module, domain 1"/>
    <property type="match status" value="1"/>
</dbReference>
<evidence type="ECO:0000313" key="3">
    <source>
        <dbReference type="Proteomes" id="UP000295484"/>
    </source>
</evidence>
<sequence>MRCDQKRREDLGARCADRALPERGREAAFDPACGPDGGVSPSGPEGRGGRGRRFGAGARAWVARDRGPDGRGPRGATVHGSSAAPVHDARLLTGGATTTAIVLDGAAYILRITRAGKLILTK</sequence>
<dbReference type="InterPro" id="IPR019600">
    <property type="entry name" value="Hemin_uptake_protein_HemP"/>
</dbReference>
<proteinExistence type="predicted"/>
<evidence type="ECO:0000256" key="1">
    <source>
        <dbReference type="SAM" id="MobiDB-lite"/>
    </source>
</evidence>
<accession>A0A4R8G8H3</accession>
<comment type="caution">
    <text evidence="2">The sequence shown here is derived from an EMBL/GenBank/DDBJ whole genome shotgun (WGS) entry which is preliminary data.</text>
</comment>
<name>A0A4R8G8H3_9RHOB</name>
<protein>
    <submittedName>
        <fullName evidence="2">Hemin uptake protein hemP</fullName>
    </submittedName>
</protein>
<dbReference type="Pfam" id="PF10636">
    <property type="entry name" value="hemP"/>
    <property type="match status" value="1"/>
</dbReference>
<dbReference type="EMBL" id="SOEB01000002">
    <property type="protein sequence ID" value="TDX33277.1"/>
    <property type="molecule type" value="Genomic_DNA"/>
</dbReference>
<organism evidence="2 3">
    <name type="scientific">Rhodovulum visakhapatnamense</name>
    <dbReference type="NCBI Taxonomy" id="364297"/>
    <lineage>
        <taxon>Bacteria</taxon>
        <taxon>Pseudomonadati</taxon>
        <taxon>Pseudomonadota</taxon>
        <taxon>Alphaproteobacteria</taxon>
        <taxon>Rhodobacterales</taxon>
        <taxon>Paracoccaceae</taxon>
        <taxon>Rhodovulum</taxon>
    </lineage>
</organism>
<feature type="region of interest" description="Disordered" evidence="1">
    <location>
        <begin position="24"/>
        <end position="82"/>
    </location>
</feature>